<keyword evidence="2 7" id="KW-0349">Heme</keyword>
<feature type="binding site" description="axial binding residue" evidence="7">
    <location>
        <position position="401"/>
    </location>
    <ligand>
        <name>heme</name>
        <dbReference type="ChEBI" id="CHEBI:30413"/>
    </ligand>
    <ligandPart>
        <name>Fe</name>
        <dbReference type="ChEBI" id="CHEBI:18248"/>
    </ligandPart>
</feature>
<keyword evidence="3 7" id="KW-0479">Metal-binding</keyword>
<dbReference type="EMBL" id="JABBNB010000003">
    <property type="protein sequence ID" value="NMO00281.1"/>
    <property type="molecule type" value="Genomic_DNA"/>
</dbReference>
<dbReference type="Gene3D" id="1.10.630.10">
    <property type="entry name" value="Cytochrome P450"/>
    <property type="match status" value="1"/>
</dbReference>
<sequence length="454" mass="50825">MATPELVREPPTLRTNWLLGTLVGTLRDPLGMMTNAYAECGSAMRSRMGPPGIGVDLVSFFDPDAVAHIVDNPTYQTYRKDSRFYQQFSELLGDGLLTAQGETWKRQRRIIQPVFTARVVDSYASVMNVEAQSVVDGWRRSGVAEIDVGDEMMAATLRIIARLFFGEDAEEMIGVVRSSFPILGRAALTRGALPTAPPLRWPLPGNRRIVAARQDLFGLCDRIIARRRRAADPGDDLIGRLIAARDDHGDALSDIEIRDQLMIFLLAGHETTSTALTFALWLLGHHDTEQQQVRDEVGRLDSNPSASDFQQLAFTTMVLKEAMRLYPSAPILNRIAARDDVIDGYRVRRGQMVLFSPWVMHRRADLWPDPLKFDPLRFTPENEATRHRLAWMPFAHGPRGCIGQRFAMLESAVVLANVIAAFQIRSDTTELSLGSDLTLQLREPIHCALIPLEK</sequence>
<keyword evidence="9" id="KW-1185">Reference proteome</keyword>
<evidence type="ECO:0000256" key="6">
    <source>
        <dbReference type="ARBA" id="ARBA00023033"/>
    </source>
</evidence>
<dbReference type="InterPro" id="IPR002403">
    <property type="entry name" value="Cyt_P450_E_grp-IV"/>
</dbReference>
<dbReference type="RefSeq" id="WP_170192793.1">
    <property type="nucleotide sequence ID" value="NZ_JABBNB010000003.1"/>
</dbReference>
<evidence type="ECO:0000256" key="5">
    <source>
        <dbReference type="ARBA" id="ARBA00023004"/>
    </source>
</evidence>
<dbReference type="PANTHER" id="PTHR24291:SF50">
    <property type="entry name" value="BIFUNCTIONAL ALBAFLAVENONE MONOOXYGENASE_TERPENE SYNTHASE"/>
    <property type="match status" value="1"/>
</dbReference>
<dbReference type="InterPro" id="IPR036396">
    <property type="entry name" value="Cyt_P450_sf"/>
</dbReference>
<dbReference type="PANTHER" id="PTHR24291">
    <property type="entry name" value="CYTOCHROME P450 FAMILY 4"/>
    <property type="match status" value="1"/>
</dbReference>
<comment type="cofactor">
    <cofactor evidence="7">
        <name>heme</name>
        <dbReference type="ChEBI" id="CHEBI:30413"/>
    </cofactor>
</comment>
<dbReference type="InterPro" id="IPR050196">
    <property type="entry name" value="Cytochrome_P450_Monoox"/>
</dbReference>
<dbReference type="GO" id="GO:0005506">
    <property type="term" value="F:iron ion binding"/>
    <property type="evidence" value="ECO:0007669"/>
    <property type="project" value="InterPro"/>
</dbReference>
<evidence type="ECO:0000256" key="2">
    <source>
        <dbReference type="ARBA" id="ARBA00022617"/>
    </source>
</evidence>
<evidence type="ECO:0000313" key="8">
    <source>
        <dbReference type="EMBL" id="NMO00281.1"/>
    </source>
</evidence>
<comment type="caution">
    <text evidence="8">The sequence shown here is derived from an EMBL/GenBank/DDBJ whole genome shotgun (WGS) entry which is preliminary data.</text>
</comment>
<dbReference type="GO" id="GO:0020037">
    <property type="term" value="F:heme binding"/>
    <property type="evidence" value="ECO:0007669"/>
    <property type="project" value="InterPro"/>
</dbReference>
<dbReference type="GO" id="GO:0004497">
    <property type="term" value="F:monooxygenase activity"/>
    <property type="evidence" value="ECO:0007669"/>
    <property type="project" value="UniProtKB-KW"/>
</dbReference>
<dbReference type="PRINTS" id="PR00465">
    <property type="entry name" value="EP450IV"/>
</dbReference>
<organism evidence="8 9">
    <name type="scientific">Gordonia asplenii</name>
    <dbReference type="NCBI Taxonomy" id="2725283"/>
    <lineage>
        <taxon>Bacteria</taxon>
        <taxon>Bacillati</taxon>
        <taxon>Actinomycetota</taxon>
        <taxon>Actinomycetes</taxon>
        <taxon>Mycobacteriales</taxon>
        <taxon>Gordoniaceae</taxon>
        <taxon>Gordonia</taxon>
    </lineage>
</organism>
<dbReference type="SUPFAM" id="SSF48264">
    <property type="entry name" value="Cytochrome P450"/>
    <property type="match status" value="1"/>
</dbReference>
<dbReference type="PRINTS" id="PR00385">
    <property type="entry name" value="P450"/>
</dbReference>
<evidence type="ECO:0000256" key="7">
    <source>
        <dbReference type="PIRSR" id="PIRSR602403-1"/>
    </source>
</evidence>
<reference evidence="8 9" key="1">
    <citation type="submission" date="2020-04" db="EMBL/GenBank/DDBJ databases">
        <title>Gordonia sp. nov. TBRC 11910.</title>
        <authorList>
            <person name="Suriyachadkun C."/>
        </authorList>
    </citation>
    <scope>NUCLEOTIDE SEQUENCE [LARGE SCALE GENOMIC DNA]</scope>
    <source>
        <strain evidence="8 9">TBRC 11910</strain>
    </source>
</reference>
<dbReference type="AlphaFoldDB" id="A0A848KVR6"/>
<evidence type="ECO:0000256" key="1">
    <source>
        <dbReference type="ARBA" id="ARBA00010617"/>
    </source>
</evidence>
<evidence type="ECO:0000313" key="9">
    <source>
        <dbReference type="Proteomes" id="UP000550729"/>
    </source>
</evidence>
<accession>A0A848KVR6</accession>
<name>A0A848KVR6_9ACTN</name>
<keyword evidence="4" id="KW-0560">Oxidoreductase</keyword>
<gene>
    <name evidence="8" type="ORF">HH308_03525</name>
</gene>
<dbReference type="Proteomes" id="UP000550729">
    <property type="component" value="Unassembled WGS sequence"/>
</dbReference>
<protein>
    <submittedName>
        <fullName evidence="8">Cytochrome P450</fullName>
    </submittedName>
</protein>
<dbReference type="Pfam" id="PF00067">
    <property type="entry name" value="p450"/>
    <property type="match status" value="1"/>
</dbReference>
<comment type="similarity">
    <text evidence="1">Belongs to the cytochrome P450 family.</text>
</comment>
<keyword evidence="5 7" id="KW-0408">Iron</keyword>
<dbReference type="InterPro" id="IPR001128">
    <property type="entry name" value="Cyt_P450"/>
</dbReference>
<proteinExistence type="inferred from homology"/>
<dbReference type="GO" id="GO:0016705">
    <property type="term" value="F:oxidoreductase activity, acting on paired donors, with incorporation or reduction of molecular oxygen"/>
    <property type="evidence" value="ECO:0007669"/>
    <property type="project" value="InterPro"/>
</dbReference>
<keyword evidence="6" id="KW-0503">Monooxygenase</keyword>
<evidence type="ECO:0000256" key="4">
    <source>
        <dbReference type="ARBA" id="ARBA00023002"/>
    </source>
</evidence>
<evidence type="ECO:0000256" key="3">
    <source>
        <dbReference type="ARBA" id="ARBA00022723"/>
    </source>
</evidence>